<evidence type="ECO:0000313" key="4">
    <source>
        <dbReference type="Proteomes" id="UP001279734"/>
    </source>
</evidence>
<keyword evidence="4" id="KW-1185">Reference proteome</keyword>
<keyword evidence="1" id="KW-0677">Repeat</keyword>
<evidence type="ECO:0000256" key="1">
    <source>
        <dbReference type="ARBA" id="ARBA00022737"/>
    </source>
</evidence>
<feature type="repeat" description="PPR" evidence="2">
    <location>
        <begin position="93"/>
        <end position="127"/>
    </location>
</feature>
<dbReference type="PANTHER" id="PTHR47926">
    <property type="entry name" value="PENTATRICOPEPTIDE REPEAT-CONTAINING PROTEIN"/>
    <property type="match status" value="1"/>
</dbReference>
<dbReference type="InterPro" id="IPR046960">
    <property type="entry name" value="PPR_At4g14850-like_plant"/>
</dbReference>
<dbReference type="Pfam" id="PF01535">
    <property type="entry name" value="PPR"/>
    <property type="match status" value="5"/>
</dbReference>
<dbReference type="FunFam" id="1.25.40.10:FF:000344">
    <property type="entry name" value="Pentatricopeptide repeat-containing protein"/>
    <property type="match status" value="1"/>
</dbReference>
<dbReference type="GO" id="GO:0009451">
    <property type="term" value="P:RNA modification"/>
    <property type="evidence" value="ECO:0007669"/>
    <property type="project" value="InterPro"/>
</dbReference>
<dbReference type="AlphaFoldDB" id="A0AAD3P5X9"/>
<sequence length="246" mass="27535">MRALVGKAASSTARHKTHIAYRLFQTSSEAYLRWIENCADYRSLLSGRAVHGNLIVNGLARLTHFASKLIAMYAECGELPVARKLFDEIPKRNYRRWIVLLGAYAKCGFYREALILFWEMQREGIRPNNYVLPSVLKACGHLTNHTMGKKMHCFILRCSYEHDAFVNSALIDMYAKCALVDNARRVFDGMLAKDLVGLNAMVSGYVHAGLVKEALCLVERTQLAGSKPNVVTWNTLVGGFSQAGIC</sequence>
<dbReference type="GO" id="GO:0003723">
    <property type="term" value="F:RNA binding"/>
    <property type="evidence" value="ECO:0007669"/>
    <property type="project" value="InterPro"/>
</dbReference>
<evidence type="ECO:0008006" key="5">
    <source>
        <dbReference type="Google" id="ProtNLM"/>
    </source>
</evidence>
<accession>A0AAD3P5X9</accession>
<dbReference type="InterPro" id="IPR011990">
    <property type="entry name" value="TPR-like_helical_dom_sf"/>
</dbReference>
<dbReference type="InterPro" id="IPR002885">
    <property type="entry name" value="PPR_rpt"/>
</dbReference>
<dbReference type="EMBL" id="BSYO01000001">
    <property type="protein sequence ID" value="GMG98281.1"/>
    <property type="molecule type" value="Genomic_DNA"/>
</dbReference>
<gene>
    <name evidence="3" type="ORF">Nepgr_000121</name>
</gene>
<dbReference type="PROSITE" id="PS51375">
    <property type="entry name" value="PPR"/>
    <property type="match status" value="2"/>
</dbReference>
<dbReference type="Proteomes" id="UP001279734">
    <property type="component" value="Unassembled WGS sequence"/>
</dbReference>
<name>A0AAD3P5X9_NEPGR</name>
<dbReference type="PANTHER" id="PTHR47926:SF354">
    <property type="entry name" value="REPEAT (PPR-LIKE) SUPERFAMILY PROTEIN, PUTATIVE-RELATED"/>
    <property type="match status" value="1"/>
</dbReference>
<dbReference type="Gene3D" id="1.25.40.10">
    <property type="entry name" value="Tetratricopeptide repeat domain"/>
    <property type="match status" value="2"/>
</dbReference>
<comment type="caution">
    <text evidence="3">The sequence shown here is derived from an EMBL/GenBank/DDBJ whole genome shotgun (WGS) entry which is preliminary data.</text>
</comment>
<dbReference type="NCBIfam" id="TIGR00756">
    <property type="entry name" value="PPR"/>
    <property type="match status" value="1"/>
</dbReference>
<protein>
    <recommendedName>
        <fullName evidence="5">Pentatricopeptide repeat-containing protein</fullName>
    </recommendedName>
</protein>
<evidence type="ECO:0000256" key="2">
    <source>
        <dbReference type="PROSITE-ProRule" id="PRU00708"/>
    </source>
</evidence>
<organism evidence="3 4">
    <name type="scientific">Nepenthes gracilis</name>
    <name type="common">Slender pitcher plant</name>
    <dbReference type="NCBI Taxonomy" id="150966"/>
    <lineage>
        <taxon>Eukaryota</taxon>
        <taxon>Viridiplantae</taxon>
        <taxon>Streptophyta</taxon>
        <taxon>Embryophyta</taxon>
        <taxon>Tracheophyta</taxon>
        <taxon>Spermatophyta</taxon>
        <taxon>Magnoliopsida</taxon>
        <taxon>eudicotyledons</taxon>
        <taxon>Gunneridae</taxon>
        <taxon>Pentapetalae</taxon>
        <taxon>Caryophyllales</taxon>
        <taxon>Nepenthaceae</taxon>
        <taxon>Nepenthes</taxon>
    </lineage>
</organism>
<reference evidence="3" key="1">
    <citation type="submission" date="2023-05" db="EMBL/GenBank/DDBJ databases">
        <title>Nepenthes gracilis genome sequencing.</title>
        <authorList>
            <person name="Fukushima K."/>
        </authorList>
    </citation>
    <scope>NUCLEOTIDE SEQUENCE</scope>
    <source>
        <strain evidence="3">SING2019-196</strain>
    </source>
</reference>
<feature type="repeat" description="PPR" evidence="2">
    <location>
        <begin position="194"/>
        <end position="228"/>
    </location>
</feature>
<evidence type="ECO:0000313" key="3">
    <source>
        <dbReference type="EMBL" id="GMG98281.1"/>
    </source>
</evidence>
<proteinExistence type="predicted"/>